<name>A0A9N9RRB6_9DIPT</name>
<evidence type="ECO:0000256" key="1">
    <source>
        <dbReference type="SAM" id="MobiDB-lite"/>
    </source>
</evidence>
<protein>
    <submittedName>
        <fullName evidence="2">Uncharacterized protein</fullName>
    </submittedName>
</protein>
<accession>A0A9N9RRB6</accession>
<dbReference type="AlphaFoldDB" id="A0A9N9RRB6"/>
<evidence type="ECO:0000313" key="2">
    <source>
        <dbReference type="EMBL" id="CAG9801890.1"/>
    </source>
</evidence>
<keyword evidence="3" id="KW-1185">Reference proteome</keyword>
<organism evidence="2 3">
    <name type="scientific">Chironomus riparius</name>
    <dbReference type="NCBI Taxonomy" id="315576"/>
    <lineage>
        <taxon>Eukaryota</taxon>
        <taxon>Metazoa</taxon>
        <taxon>Ecdysozoa</taxon>
        <taxon>Arthropoda</taxon>
        <taxon>Hexapoda</taxon>
        <taxon>Insecta</taxon>
        <taxon>Pterygota</taxon>
        <taxon>Neoptera</taxon>
        <taxon>Endopterygota</taxon>
        <taxon>Diptera</taxon>
        <taxon>Nematocera</taxon>
        <taxon>Chironomoidea</taxon>
        <taxon>Chironomidae</taxon>
        <taxon>Chironominae</taxon>
        <taxon>Chironomus</taxon>
    </lineage>
</organism>
<sequence>MPINNNSRPGLRNSHASRHQMITASQPVPKANYVVPATATVQTKCNSNHATAPQLNIQAN</sequence>
<proteinExistence type="predicted"/>
<evidence type="ECO:0000313" key="3">
    <source>
        <dbReference type="Proteomes" id="UP001153620"/>
    </source>
</evidence>
<gene>
    <name evidence="2" type="ORF">CHIRRI_LOCUS4810</name>
</gene>
<feature type="region of interest" description="Disordered" evidence="1">
    <location>
        <begin position="1"/>
        <end position="28"/>
    </location>
</feature>
<reference evidence="2" key="1">
    <citation type="submission" date="2022-01" db="EMBL/GenBank/DDBJ databases">
        <authorList>
            <person name="King R."/>
        </authorList>
    </citation>
    <scope>NUCLEOTIDE SEQUENCE</scope>
</reference>
<dbReference type="Proteomes" id="UP001153620">
    <property type="component" value="Chromosome 2"/>
</dbReference>
<reference evidence="2" key="2">
    <citation type="submission" date="2022-10" db="EMBL/GenBank/DDBJ databases">
        <authorList>
            <consortium name="ENA_rothamsted_submissions"/>
            <consortium name="culmorum"/>
            <person name="King R."/>
        </authorList>
    </citation>
    <scope>NUCLEOTIDE SEQUENCE</scope>
</reference>
<dbReference type="EMBL" id="OU895878">
    <property type="protein sequence ID" value="CAG9801890.1"/>
    <property type="molecule type" value="Genomic_DNA"/>
</dbReference>